<dbReference type="Gene3D" id="3.20.20.190">
    <property type="entry name" value="Phosphatidylinositol (PI) phosphodiesterase"/>
    <property type="match status" value="1"/>
</dbReference>
<evidence type="ECO:0000313" key="8">
    <source>
        <dbReference type="EMBL" id="GAA4427036.1"/>
    </source>
</evidence>
<dbReference type="CDD" id="cd08602">
    <property type="entry name" value="GDPD_ScGlpQ1_like"/>
    <property type="match status" value="1"/>
</dbReference>
<dbReference type="PANTHER" id="PTHR43620">
    <property type="entry name" value="GLYCEROPHOSPHORYL DIESTER PHOSPHODIESTERASE"/>
    <property type="match status" value="1"/>
</dbReference>
<comment type="similarity">
    <text evidence="1">Belongs to the glycerophosphoryl diester phosphodiesterase family.</text>
</comment>
<comment type="caution">
    <text evidence="8">The sequence shown here is derived from an EMBL/GenBank/DDBJ whole genome shotgun (WGS) entry which is preliminary data.</text>
</comment>
<sequence length="403" mass="43080">MTPSIPTQPGPSAEHARGLPRRHCLAALAGGWWLAGCAQPAAAPSPGAQPAPAWPPRPTVIAHRGASALRPEHTLAAYQKAIDDGADIIEPDLVITRDGVLVARHENAIAIVGPDGAIKEATTDVAERPEFAARKTTKRIDGQSITGWFTEDFTLAELKTLRARERIPAQRPANVAYNGQFEVPTLDEVIALAQAEGRRRGRTIGIYPETKHPSYFQSIGLPLEPALLSVLERSGWNHRDAPVFIQSFEVANLQDLRPRTRVRLVQLVAATGRPYDFVARGAAETRGYADLITPEGLREVARYADGLGPHKSLVLPVQGGALGTPTALVGHAHAAGLAVHVWTLRPENAFLPAALRAAPATDGTRRGDAEAEALAFLRAGVDGFFTDDPASGRAAVQAWAARR</sequence>
<name>A0ABP8LEF8_9BURK</name>
<dbReference type="PROSITE" id="PS51704">
    <property type="entry name" value="GP_PDE"/>
    <property type="match status" value="1"/>
</dbReference>
<dbReference type="RefSeq" id="WP_345065303.1">
    <property type="nucleotide sequence ID" value="NZ_BAABEX010000027.1"/>
</dbReference>
<comment type="catalytic activity">
    <reaction evidence="6">
        <text>a sn-glycero-3-phosphodiester + H2O = an alcohol + sn-glycerol 3-phosphate + H(+)</text>
        <dbReference type="Rhea" id="RHEA:12969"/>
        <dbReference type="ChEBI" id="CHEBI:15377"/>
        <dbReference type="ChEBI" id="CHEBI:15378"/>
        <dbReference type="ChEBI" id="CHEBI:30879"/>
        <dbReference type="ChEBI" id="CHEBI:57597"/>
        <dbReference type="ChEBI" id="CHEBI:83408"/>
        <dbReference type="EC" id="3.1.4.46"/>
    </reaction>
</comment>
<dbReference type="Pfam" id="PF03009">
    <property type="entry name" value="GDPD"/>
    <property type="match status" value="1"/>
</dbReference>
<feature type="domain" description="GP-PDE" evidence="7">
    <location>
        <begin position="58"/>
        <end position="396"/>
    </location>
</feature>
<dbReference type="InterPro" id="IPR030395">
    <property type="entry name" value="GP_PDE_dom"/>
</dbReference>
<evidence type="ECO:0000259" key="7">
    <source>
        <dbReference type="PROSITE" id="PS51704"/>
    </source>
</evidence>
<dbReference type="PANTHER" id="PTHR43620:SF7">
    <property type="entry name" value="GLYCEROPHOSPHODIESTER PHOSPHODIESTERASE GDPD5-RELATED"/>
    <property type="match status" value="1"/>
</dbReference>
<dbReference type="EC" id="3.1.4.46" evidence="2"/>
<evidence type="ECO:0000256" key="3">
    <source>
        <dbReference type="ARBA" id="ARBA00022729"/>
    </source>
</evidence>
<keyword evidence="3" id="KW-0732">Signal</keyword>
<accession>A0ABP8LEF8</accession>
<evidence type="ECO:0000256" key="1">
    <source>
        <dbReference type="ARBA" id="ARBA00007277"/>
    </source>
</evidence>
<dbReference type="Proteomes" id="UP001501788">
    <property type="component" value="Unassembled WGS sequence"/>
</dbReference>
<keyword evidence="9" id="KW-1185">Reference proteome</keyword>
<evidence type="ECO:0000256" key="6">
    <source>
        <dbReference type="ARBA" id="ARBA00047512"/>
    </source>
</evidence>
<dbReference type="InterPro" id="IPR017946">
    <property type="entry name" value="PLC-like_Pdiesterase_TIM-brl"/>
</dbReference>
<keyword evidence="4" id="KW-0319">Glycerol metabolism</keyword>
<dbReference type="EMBL" id="BAABEX010000027">
    <property type="protein sequence ID" value="GAA4427036.1"/>
    <property type="molecule type" value="Genomic_DNA"/>
</dbReference>
<evidence type="ECO:0000313" key="9">
    <source>
        <dbReference type="Proteomes" id="UP001501788"/>
    </source>
</evidence>
<protein>
    <recommendedName>
        <fullName evidence="2">glycerophosphodiester phosphodiesterase</fullName>
        <ecNumber evidence="2">3.1.4.46</ecNumber>
    </recommendedName>
</protein>
<gene>
    <name evidence="8" type="ORF">GCM10023090_23780</name>
</gene>
<evidence type="ECO:0000256" key="4">
    <source>
        <dbReference type="ARBA" id="ARBA00022798"/>
    </source>
</evidence>
<evidence type="ECO:0000256" key="5">
    <source>
        <dbReference type="ARBA" id="ARBA00022801"/>
    </source>
</evidence>
<dbReference type="SUPFAM" id="SSF51695">
    <property type="entry name" value="PLC-like phosphodiesterases"/>
    <property type="match status" value="1"/>
</dbReference>
<evidence type="ECO:0000256" key="2">
    <source>
        <dbReference type="ARBA" id="ARBA00012247"/>
    </source>
</evidence>
<keyword evidence="5" id="KW-0378">Hydrolase</keyword>
<reference evidence="9" key="1">
    <citation type="journal article" date="2019" name="Int. J. Syst. Evol. Microbiol.">
        <title>The Global Catalogue of Microorganisms (GCM) 10K type strain sequencing project: providing services to taxonomists for standard genome sequencing and annotation.</title>
        <authorList>
            <consortium name="The Broad Institute Genomics Platform"/>
            <consortium name="The Broad Institute Genome Sequencing Center for Infectious Disease"/>
            <person name="Wu L."/>
            <person name="Ma J."/>
        </authorList>
    </citation>
    <scope>NUCLEOTIDE SEQUENCE [LARGE SCALE GENOMIC DNA]</scope>
    <source>
        <strain evidence="9">JCM 31890</strain>
    </source>
</reference>
<organism evidence="8 9">
    <name type="scientific">Acidovorax lacteus</name>
    <dbReference type="NCBI Taxonomy" id="1924988"/>
    <lineage>
        <taxon>Bacteria</taxon>
        <taxon>Pseudomonadati</taxon>
        <taxon>Pseudomonadota</taxon>
        <taxon>Betaproteobacteria</taxon>
        <taxon>Burkholderiales</taxon>
        <taxon>Comamonadaceae</taxon>
        <taxon>Acidovorax</taxon>
    </lineage>
</organism>
<proteinExistence type="inferred from homology"/>